<keyword evidence="5 10" id="KW-0031">Aminopeptidase</keyword>
<dbReference type="InterPro" id="IPR000787">
    <property type="entry name" value="Peptidase_M29"/>
</dbReference>
<accession>A0A7G9RXZ8</accession>
<proteinExistence type="inferred from homology"/>
<evidence type="ECO:0000256" key="4">
    <source>
        <dbReference type="ARBA" id="ARBA00008236"/>
    </source>
</evidence>
<dbReference type="InterPro" id="IPR052170">
    <property type="entry name" value="M29_Exopeptidase"/>
</dbReference>
<reference evidence="10 11" key="1">
    <citation type="submission" date="2020-08" db="EMBL/GenBank/DDBJ databases">
        <title>Genome sequence of Erysipelothrix inopinata DSM 15511T.</title>
        <authorList>
            <person name="Hyun D.-W."/>
            <person name="Bae J.-W."/>
        </authorList>
    </citation>
    <scope>NUCLEOTIDE SEQUENCE [LARGE SCALE GENOMIC DNA]</scope>
    <source>
        <strain evidence="10 11">DSM 15511</strain>
    </source>
</reference>
<dbReference type="PANTHER" id="PTHR34448">
    <property type="entry name" value="AMINOPEPTIDASE"/>
    <property type="match status" value="1"/>
</dbReference>
<gene>
    <name evidence="10" type="ORF">H9L01_08865</name>
</gene>
<evidence type="ECO:0000256" key="6">
    <source>
        <dbReference type="ARBA" id="ARBA00022670"/>
    </source>
</evidence>
<dbReference type="InterPro" id="IPR035097">
    <property type="entry name" value="M29_N-terminal"/>
</dbReference>
<comment type="cofactor">
    <cofactor evidence="1">
        <name>Co(2+)</name>
        <dbReference type="ChEBI" id="CHEBI:48828"/>
    </cofactor>
</comment>
<dbReference type="GO" id="GO:0008237">
    <property type="term" value="F:metallopeptidase activity"/>
    <property type="evidence" value="ECO:0007669"/>
    <property type="project" value="UniProtKB-KW"/>
</dbReference>
<evidence type="ECO:0000256" key="5">
    <source>
        <dbReference type="ARBA" id="ARBA00022438"/>
    </source>
</evidence>
<dbReference type="PRINTS" id="PR00919">
    <property type="entry name" value="THERMOPTASE"/>
</dbReference>
<dbReference type="Pfam" id="PF02073">
    <property type="entry name" value="Peptidase_M29"/>
    <property type="match status" value="1"/>
</dbReference>
<comment type="cofactor">
    <cofactor evidence="2">
        <name>Mg(2+)</name>
        <dbReference type="ChEBI" id="CHEBI:18420"/>
    </cofactor>
</comment>
<keyword evidence="7" id="KW-0479">Metal-binding</keyword>
<dbReference type="RefSeq" id="WP_187533602.1">
    <property type="nucleotide sequence ID" value="NZ_CBCSHU010000004.1"/>
</dbReference>
<evidence type="ECO:0000256" key="9">
    <source>
        <dbReference type="ARBA" id="ARBA00023049"/>
    </source>
</evidence>
<protein>
    <submittedName>
        <fullName evidence="10">Aminopeptidase</fullName>
    </submittedName>
</protein>
<comment type="similarity">
    <text evidence="4">Belongs to the peptidase M29 family.</text>
</comment>
<evidence type="ECO:0000256" key="7">
    <source>
        <dbReference type="ARBA" id="ARBA00022723"/>
    </source>
</evidence>
<sequence length="408" mass="46041">MKNLDRKYAELLVKTGVNVQEGQTLLINAGPEHHEFVTILTEIAYENGAKEVIVKFTSEAITRLNYLHMDTETLTDIPSWKVDEYEDYRHRDLCMIALRSPNPGLMDDVDSKKVSASMQANGKAMAKFRNYSMSSQGQWLVAAYPTYNWAKAVFPDAEREEGYQKLYESILYASRVTEDNDPQQAWVEHNEVLAHQNKLLNDYDFKAIKFKNAKGTDIQVGLVENHIWNGGKKNSQKGIAFNANIPTEESFTTPDRLAVDGIVYNTKPLNNNGRLIDEFWLKFENGVVVDFDAKQGYDALKELLATDENSNRIGEIALISHDSPISNLNLLFYNTLFDENASCHIALGQGYPLIPDGGMMDREELLKHNVNQSMIHVDFMFGSEDMNAVGITKDGQEVTIIEAGNIIL</sequence>
<evidence type="ECO:0000256" key="8">
    <source>
        <dbReference type="ARBA" id="ARBA00022801"/>
    </source>
</evidence>
<dbReference type="PANTHER" id="PTHR34448:SF3">
    <property type="entry name" value="AMINOPEPTIDASE AMPS"/>
    <property type="match status" value="1"/>
</dbReference>
<evidence type="ECO:0000256" key="1">
    <source>
        <dbReference type="ARBA" id="ARBA00001941"/>
    </source>
</evidence>
<evidence type="ECO:0000256" key="2">
    <source>
        <dbReference type="ARBA" id="ARBA00001946"/>
    </source>
</evidence>
<name>A0A7G9RXZ8_9FIRM</name>
<comment type="cofactor">
    <cofactor evidence="3">
        <name>Zn(2+)</name>
        <dbReference type="ChEBI" id="CHEBI:29105"/>
    </cofactor>
</comment>
<dbReference type="SUPFAM" id="SSF144052">
    <property type="entry name" value="Thermophilic metalloprotease-like"/>
    <property type="match status" value="1"/>
</dbReference>
<organism evidence="10 11">
    <name type="scientific">Erysipelothrix inopinata</name>
    <dbReference type="NCBI Taxonomy" id="225084"/>
    <lineage>
        <taxon>Bacteria</taxon>
        <taxon>Bacillati</taxon>
        <taxon>Bacillota</taxon>
        <taxon>Erysipelotrichia</taxon>
        <taxon>Erysipelotrichales</taxon>
        <taxon>Erysipelotrichaceae</taxon>
        <taxon>Erysipelothrix</taxon>
    </lineage>
</organism>
<dbReference type="EMBL" id="CP060715">
    <property type="protein sequence ID" value="QNN60473.1"/>
    <property type="molecule type" value="Genomic_DNA"/>
</dbReference>
<evidence type="ECO:0000256" key="3">
    <source>
        <dbReference type="ARBA" id="ARBA00001947"/>
    </source>
</evidence>
<keyword evidence="8" id="KW-0378">Hydrolase</keyword>
<dbReference type="Gene3D" id="3.40.1830.10">
    <property type="entry name" value="Thermophilic metalloprotease (M29)"/>
    <property type="match status" value="1"/>
</dbReference>
<dbReference type="GO" id="GO:0046872">
    <property type="term" value="F:metal ion binding"/>
    <property type="evidence" value="ECO:0007669"/>
    <property type="project" value="UniProtKB-KW"/>
</dbReference>
<dbReference type="GO" id="GO:0004177">
    <property type="term" value="F:aminopeptidase activity"/>
    <property type="evidence" value="ECO:0007669"/>
    <property type="project" value="UniProtKB-KW"/>
</dbReference>
<keyword evidence="6" id="KW-0645">Protease</keyword>
<dbReference type="KEGG" id="eio:H9L01_08865"/>
<dbReference type="GO" id="GO:0006508">
    <property type="term" value="P:proteolysis"/>
    <property type="evidence" value="ECO:0007669"/>
    <property type="project" value="UniProtKB-KW"/>
</dbReference>
<evidence type="ECO:0000313" key="11">
    <source>
        <dbReference type="Proteomes" id="UP000515928"/>
    </source>
</evidence>
<dbReference type="Proteomes" id="UP000515928">
    <property type="component" value="Chromosome"/>
</dbReference>
<keyword evidence="11" id="KW-1185">Reference proteome</keyword>
<dbReference type="AlphaFoldDB" id="A0A7G9RXZ8"/>
<evidence type="ECO:0000313" key="10">
    <source>
        <dbReference type="EMBL" id="QNN60473.1"/>
    </source>
</evidence>
<keyword evidence="9" id="KW-0482">Metalloprotease</keyword>